<comment type="caution">
    <text evidence="6">The sequence shown here is derived from an EMBL/GenBank/DDBJ whole genome shotgun (WGS) entry which is preliminary data.</text>
</comment>
<organism evidence="6 7">
    <name type="scientific">Geobacillus proteiniphilus</name>
    <dbReference type="NCBI Taxonomy" id="860353"/>
    <lineage>
        <taxon>Bacteria</taxon>
        <taxon>Bacillati</taxon>
        <taxon>Bacillota</taxon>
        <taxon>Bacilli</taxon>
        <taxon>Bacillales</taxon>
        <taxon>Anoxybacillaceae</taxon>
        <taxon>Geobacillus</taxon>
    </lineage>
</organism>
<proteinExistence type="inferred from homology"/>
<dbReference type="InterPro" id="IPR028098">
    <property type="entry name" value="Glyco_trans_4-like_N"/>
</dbReference>
<dbReference type="InterPro" id="IPR001296">
    <property type="entry name" value="Glyco_trans_1"/>
</dbReference>
<keyword evidence="3 6" id="KW-0808">Transferase</keyword>
<feature type="domain" description="Glycosyl transferase family 1" evidence="4">
    <location>
        <begin position="169"/>
        <end position="334"/>
    </location>
</feature>
<evidence type="ECO:0000313" key="7">
    <source>
        <dbReference type="Proteomes" id="UP000186030"/>
    </source>
</evidence>
<dbReference type="EMBL" id="MQMG01000023">
    <property type="protein sequence ID" value="OKO93175.1"/>
    <property type="molecule type" value="Genomic_DNA"/>
</dbReference>
<comment type="similarity">
    <text evidence="1">Belongs to the glycosyltransferase group 1 family. Glycosyltransferase 4 subfamily.</text>
</comment>
<feature type="domain" description="Glycosyltransferase subfamily 4-like N-terminal" evidence="5">
    <location>
        <begin position="45"/>
        <end position="159"/>
    </location>
</feature>
<keyword evidence="2" id="KW-0328">Glycosyltransferase</keyword>
<evidence type="ECO:0000313" key="6">
    <source>
        <dbReference type="EMBL" id="OKO93175.1"/>
    </source>
</evidence>
<dbReference type="Proteomes" id="UP000186030">
    <property type="component" value="Unassembled WGS sequence"/>
</dbReference>
<reference evidence="7" key="2">
    <citation type="submission" date="2017-01" db="EMBL/GenBank/DDBJ databases">
        <title>Genome sequencing and annotation of Geobacillus sp. 1017, a Hydrocarbon-Oxidizing Thermophilic Bacterium Isolated from a Heavy Oil Reservoir (China).</title>
        <authorList>
            <person name="Kadnikov V.V."/>
            <person name="Mardanov A.V."/>
            <person name="Poltaraus A.B."/>
            <person name="Sokolova D.S."/>
            <person name="Semenova E.M."/>
            <person name="Ravin N.V."/>
            <person name="Tourova T.P."/>
            <person name="Nazina T.N."/>
        </authorList>
    </citation>
    <scope>NUCLEOTIDE SEQUENCE [LARGE SCALE GENOMIC DNA]</scope>
    <source>
        <strain evidence="7">1017</strain>
    </source>
</reference>
<dbReference type="Gene3D" id="3.40.50.2000">
    <property type="entry name" value="Glycogen Phosphorylase B"/>
    <property type="match status" value="2"/>
</dbReference>
<evidence type="ECO:0000259" key="5">
    <source>
        <dbReference type="Pfam" id="PF13439"/>
    </source>
</evidence>
<sequence length="361" mass="41468">MIRKTIAHFIHEKMKINQRFIYNQMVHLKKYRPIMIGSFADDGSHPFPLINYYHLNDIDNFGRFAKEQNIVAIHAHHGKHAVEILPLCIAHRIPLVVSIRGRDGSAKHQSLRRNQKRYSLLKQHGALFLPVCRYLANELITLGFPPKKIHVLYGGIELDLFPYRERTIPENGDIIILSIGRLVEKKGFLTLVRAFRHVHAKHPRCRLRIIGSGKEEENIRRLVKELGLDPFVNMLGAMDAASIAREMEHAHLFCLASETASDGDIEGIPNVLKEAMASGLPVVSTNHAGIPELIEHKRTGYLAPEKDDHELANGIRFFLEHPEQIPAFTKRARKVIEQQFDVAKQIKEQERLYDWLTKKNR</sequence>
<protein>
    <submittedName>
        <fullName evidence="6">Glycosyl transferase, group 1 family protein</fullName>
    </submittedName>
</protein>
<reference evidence="6 7" key="1">
    <citation type="submission" date="2016-11" db="EMBL/GenBank/DDBJ databases">
        <authorList>
            <person name="Kadnikov V."/>
            <person name="Nazina T."/>
        </authorList>
    </citation>
    <scope>NUCLEOTIDE SEQUENCE [LARGE SCALE GENOMIC DNA]</scope>
    <source>
        <strain evidence="6 7">1017</strain>
    </source>
</reference>
<dbReference type="SUPFAM" id="SSF53756">
    <property type="entry name" value="UDP-Glycosyltransferase/glycogen phosphorylase"/>
    <property type="match status" value="1"/>
</dbReference>
<dbReference type="RefSeq" id="WP_239691240.1">
    <property type="nucleotide sequence ID" value="NZ_MQMG01000023.1"/>
</dbReference>
<dbReference type="PANTHER" id="PTHR12526">
    <property type="entry name" value="GLYCOSYLTRANSFERASE"/>
    <property type="match status" value="1"/>
</dbReference>
<accession>A0A1Q5SZ74</accession>
<dbReference type="Pfam" id="PF00534">
    <property type="entry name" value="Glycos_transf_1"/>
    <property type="match status" value="1"/>
</dbReference>
<dbReference type="GO" id="GO:0016757">
    <property type="term" value="F:glycosyltransferase activity"/>
    <property type="evidence" value="ECO:0007669"/>
    <property type="project" value="UniProtKB-KW"/>
</dbReference>
<evidence type="ECO:0000259" key="4">
    <source>
        <dbReference type="Pfam" id="PF00534"/>
    </source>
</evidence>
<evidence type="ECO:0000256" key="3">
    <source>
        <dbReference type="ARBA" id="ARBA00022679"/>
    </source>
</evidence>
<dbReference type="AlphaFoldDB" id="A0A1Q5SZ74"/>
<name>A0A1Q5SZ74_9BACL</name>
<evidence type="ECO:0000256" key="2">
    <source>
        <dbReference type="ARBA" id="ARBA00022676"/>
    </source>
</evidence>
<gene>
    <name evidence="6" type="ORF">BRO54_2007</name>
</gene>
<dbReference type="Pfam" id="PF13439">
    <property type="entry name" value="Glyco_transf_4"/>
    <property type="match status" value="1"/>
</dbReference>
<dbReference type="PANTHER" id="PTHR12526:SF640">
    <property type="entry name" value="COLANIC ACID BIOSYNTHESIS GLYCOSYLTRANSFERASE WCAL-RELATED"/>
    <property type="match status" value="1"/>
</dbReference>
<evidence type="ECO:0000256" key="1">
    <source>
        <dbReference type="ARBA" id="ARBA00009481"/>
    </source>
</evidence>